<dbReference type="Pfam" id="PF00175">
    <property type="entry name" value="NAD_binding_1"/>
    <property type="match status" value="1"/>
</dbReference>
<evidence type="ECO:0000256" key="1">
    <source>
        <dbReference type="ARBA" id="ARBA00008312"/>
    </source>
</evidence>
<dbReference type="GO" id="GO:0050660">
    <property type="term" value="F:flavin adenine dinucleotide binding"/>
    <property type="evidence" value="ECO:0007669"/>
    <property type="project" value="InterPro"/>
</dbReference>
<comment type="similarity">
    <text evidence="1">Belongs to the ferredoxin--NADP reductase type 1 family.</text>
</comment>
<dbReference type="Proteomes" id="UP000095229">
    <property type="component" value="Unassembled WGS sequence"/>
</dbReference>
<dbReference type="SUPFAM" id="SSF52343">
    <property type="entry name" value="Ferredoxin reductase-like, C-terminal NADP-linked domain"/>
    <property type="match status" value="1"/>
</dbReference>
<evidence type="ECO:0000256" key="4">
    <source>
        <dbReference type="ARBA" id="ARBA00034078"/>
    </source>
</evidence>
<dbReference type="InterPro" id="IPR017938">
    <property type="entry name" value="Riboflavin_synthase-like_b-brl"/>
</dbReference>
<keyword evidence="6" id="KW-0285">Flavoprotein</keyword>
<proteinExistence type="inferred from homology"/>
<dbReference type="EC" id="1.18.1.2" evidence="2"/>
<dbReference type="Pfam" id="PF00970">
    <property type="entry name" value="FAD_binding_6"/>
    <property type="match status" value="1"/>
</dbReference>
<dbReference type="InterPro" id="IPR017927">
    <property type="entry name" value="FAD-bd_FR_type"/>
</dbReference>
<dbReference type="GO" id="GO:0006221">
    <property type="term" value="P:pyrimidine nucleotide biosynthetic process"/>
    <property type="evidence" value="ECO:0007669"/>
    <property type="project" value="InterPro"/>
</dbReference>
<dbReference type="InterPro" id="IPR001433">
    <property type="entry name" value="OxRdtase_FAD/NAD-bd"/>
</dbReference>
<keyword evidence="6" id="KW-0274">FAD</keyword>
<dbReference type="InterPro" id="IPR033892">
    <property type="entry name" value="FNR_bac"/>
</dbReference>
<comment type="catalytic activity">
    <reaction evidence="5">
        <text>2 reduced [2Fe-2S]-[ferredoxin] + NADP(+) + H(+) = 2 oxidized [2Fe-2S]-[ferredoxin] + NADPH</text>
        <dbReference type="Rhea" id="RHEA:20125"/>
        <dbReference type="Rhea" id="RHEA-COMP:10000"/>
        <dbReference type="Rhea" id="RHEA-COMP:10001"/>
        <dbReference type="ChEBI" id="CHEBI:15378"/>
        <dbReference type="ChEBI" id="CHEBI:33737"/>
        <dbReference type="ChEBI" id="CHEBI:33738"/>
        <dbReference type="ChEBI" id="CHEBI:57783"/>
        <dbReference type="ChEBI" id="CHEBI:58349"/>
        <dbReference type="EC" id="1.18.1.2"/>
    </reaction>
</comment>
<evidence type="ECO:0000259" key="7">
    <source>
        <dbReference type="PROSITE" id="PS51384"/>
    </source>
</evidence>
<keyword evidence="9" id="KW-1185">Reference proteome</keyword>
<evidence type="ECO:0000256" key="6">
    <source>
        <dbReference type="PIRSR" id="PIRSR006816-1"/>
    </source>
</evidence>
<dbReference type="AlphaFoldDB" id="A0A1E5JWQ8"/>
<keyword evidence="3" id="KW-0547">Nucleotide-binding</keyword>
<name>A0A1E5JWQ8_9GAMM</name>
<dbReference type="InterPro" id="IPR001709">
    <property type="entry name" value="Flavoprot_Pyr_Nucl_cyt_Rdtase"/>
</dbReference>
<evidence type="ECO:0000256" key="5">
    <source>
        <dbReference type="ARBA" id="ARBA00047776"/>
    </source>
</evidence>
<dbReference type="InterPro" id="IPR012165">
    <property type="entry name" value="Cyt_c3_hydrogenase_gsu"/>
</dbReference>
<accession>A0A1E5JWQ8</accession>
<dbReference type="GO" id="GO:0051537">
    <property type="term" value="F:2 iron, 2 sulfur cluster binding"/>
    <property type="evidence" value="ECO:0007669"/>
    <property type="project" value="InterPro"/>
</dbReference>
<dbReference type="EMBL" id="LSOG01000004">
    <property type="protein sequence ID" value="OEH48823.1"/>
    <property type="molecule type" value="Genomic_DNA"/>
</dbReference>
<protein>
    <recommendedName>
        <fullName evidence="2">ferredoxin--NADP(+) reductase</fullName>
        <ecNumber evidence="2">1.18.1.2</ecNumber>
    </recommendedName>
</protein>
<dbReference type="Gene3D" id="3.40.50.80">
    <property type="entry name" value="Nucleotide-binding domain of ferredoxin-NADP reductase (FNR) module"/>
    <property type="match status" value="1"/>
</dbReference>
<comment type="caution">
    <text evidence="8">The sequence shown here is derived from an EMBL/GenBank/DDBJ whole genome shotgun (WGS) entry which is preliminary data.</text>
</comment>
<comment type="cofactor">
    <cofactor evidence="4">
        <name>[2Fe-2S] cluster</name>
        <dbReference type="ChEBI" id="CHEBI:190135"/>
    </cofactor>
</comment>
<comment type="cofactor">
    <cofactor evidence="6">
        <name>FAD</name>
        <dbReference type="ChEBI" id="CHEBI:57692"/>
    </cofactor>
    <text evidence="6">Binds 1 FAD per subunit.</text>
</comment>
<organism evidence="8 9">
    <name type="scientific">Legionella parisiensis</name>
    <dbReference type="NCBI Taxonomy" id="45071"/>
    <lineage>
        <taxon>Bacteria</taxon>
        <taxon>Pseudomonadati</taxon>
        <taxon>Pseudomonadota</taxon>
        <taxon>Gammaproteobacteria</taxon>
        <taxon>Legionellales</taxon>
        <taxon>Legionellaceae</taxon>
        <taxon>Legionella</taxon>
    </lineage>
</organism>
<dbReference type="STRING" id="45071.Lpar_1384"/>
<dbReference type="InterPro" id="IPR008333">
    <property type="entry name" value="Cbr1-like_FAD-bd_dom"/>
</dbReference>
<dbReference type="PANTHER" id="PTHR47354:SF5">
    <property type="entry name" value="PROTEIN RFBI"/>
    <property type="match status" value="1"/>
</dbReference>
<dbReference type="SUPFAM" id="SSF63380">
    <property type="entry name" value="Riboflavin synthase domain-like"/>
    <property type="match status" value="1"/>
</dbReference>
<dbReference type="PRINTS" id="PR00410">
    <property type="entry name" value="PHEHYDRXLASE"/>
</dbReference>
<reference evidence="8 9" key="1">
    <citation type="submission" date="2016-02" db="EMBL/GenBank/DDBJ databases">
        <title>Secondary metabolites in Legionella.</title>
        <authorList>
            <person name="Tobias N.J."/>
            <person name="Bode H.B."/>
        </authorList>
    </citation>
    <scope>NUCLEOTIDE SEQUENCE [LARGE SCALE GENOMIC DNA]</scope>
    <source>
        <strain evidence="8 9">DSM 19216</strain>
    </source>
</reference>
<dbReference type="PANTHER" id="PTHR47354">
    <property type="entry name" value="NADH OXIDOREDUCTASE HCR"/>
    <property type="match status" value="1"/>
</dbReference>
<dbReference type="InterPro" id="IPR039261">
    <property type="entry name" value="FNR_nucleotide-bd"/>
</dbReference>
<evidence type="ECO:0000313" key="9">
    <source>
        <dbReference type="Proteomes" id="UP000095229"/>
    </source>
</evidence>
<dbReference type="PROSITE" id="PS51384">
    <property type="entry name" value="FAD_FR"/>
    <property type="match status" value="1"/>
</dbReference>
<dbReference type="PIRSF" id="PIRSF006816">
    <property type="entry name" value="Cyc3_hyd_g"/>
    <property type="match status" value="1"/>
</dbReference>
<evidence type="ECO:0000313" key="8">
    <source>
        <dbReference type="EMBL" id="OEH48823.1"/>
    </source>
</evidence>
<evidence type="ECO:0000256" key="3">
    <source>
        <dbReference type="ARBA" id="ARBA00022741"/>
    </source>
</evidence>
<evidence type="ECO:0000256" key="2">
    <source>
        <dbReference type="ARBA" id="ARBA00013223"/>
    </source>
</evidence>
<dbReference type="GO" id="GO:0004324">
    <property type="term" value="F:ferredoxin-NADP+ reductase activity"/>
    <property type="evidence" value="ECO:0007669"/>
    <property type="project" value="UniProtKB-EC"/>
</dbReference>
<dbReference type="PATRIC" id="fig|45071.6.peg.1488"/>
<dbReference type="PRINTS" id="PR00371">
    <property type="entry name" value="FPNCR"/>
</dbReference>
<feature type="binding site" evidence="6">
    <location>
        <begin position="80"/>
        <end position="81"/>
    </location>
    <ligand>
        <name>FAD</name>
        <dbReference type="ChEBI" id="CHEBI:57692"/>
    </ligand>
</feature>
<dbReference type="InterPro" id="IPR050415">
    <property type="entry name" value="MRET"/>
</dbReference>
<gene>
    <name evidence="8" type="primary">fpr</name>
    <name evidence="8" type="ORF">lpari_00223</name>
</gene>
<dbReference type="Gene3D" id="2.40.30.10">
    <property type="entry name" value="Translation factors"/>
    <property type="match status" value="1"/>
</dbReference>
<feature type="domain" description="FAD-binding FR-type" evidence="7">
    <location>
        <begin position="3"/>
        <end position="105"/>
    </location>
</feature>
<dbReference type="OrthoDB" id="9784483at2"/>
<dbReference type="CDD" id="cd06195">
    <property type="entry name" value="FNR1"/>
    <property type="match status" value="1"/>
</dbReference>
<sequence length="245" mass="28300">MQINTFPITLKESFMISPKVKHFIFTCEVTPHFNYLPGQFITIHFEHQGKILKRSYSIANPPKQDNQIELAAGYFENGPGTELLYNLKSGDIIQVSGPYGRLVIRDEIIPRRFILVATSTGITPYRSMLQELGVLMEQHSSLEVVILQGVQRREEILYANEFQSFSQKYPKVTFRPYLSRQPVHELNENEYSGYVQHAFPTLNLNPQHDVIYLCGNPGMIDEAFNSLKEQGFAMQHIIREKYISR</sequence>
<dbReference type="RefSeq" id="WP_058517270.1">
    <property type="nucleotide sequence ID" value="NZ_CAAAIE010000005.1"/>
</dbReference>